<dbReference type="FunFam" id="3.40.50.2000:FF:000120">
    <property type="entry name" value="UDP-glycosyltransferase 76C1"/>
    <property type="match status" value="1"/>
</dbReference>
<proteinExistence type="inferred from homology"/>
<sequence length="329" mass="36710">MEKQQKPGHLVLVMVPFQGHITPMLQLATILHSKGFSITIVHTELNSPNPSDYPEFTFVSIPDKLTKSQLSGKDAAGLFQSLNKNCAAPLQQCLQKIMNSQGHIAAIIYDTIMFCAQAIADDLRLPGMTLRTSSATMLLLYNAFPELDERDFISKIESPELQPLQLQRFRALLFQNPTEAMVEFRATFLNAVMCSSAIIVNSMEFLEQEAVPKVKKFFPAPTFTIGPLHKLAPTICSSLLTEDDKCICWLNKQAPESVIYVSFGSIASIDKEELIEAAWGLANSERPFLWVVRPGMWVDFGATVAGIQLWRVFVKGFRCYASLSLEINT</sequence>
<protein>
    <submittedName>
        <fullName evidence="4">Uncharacterized protein</fullName>
    </submittedName>
</protein>
<dbReference type="InterPro" id="IPR002213">
    <property type="entry name" value="UDP_glucos_trans"/>
</dbReference>
<evidence type="ECO:0000256" key="3">
    <source>
        <dbReference type="ARBA" id="ARBA00022679"/>
    </source>
</evidence>
<dbReference type="CDD" id="cd03784">
    <property type="entry name" value="GT1_Gtf-like"/>
    <property type="match status" value="1"/>
</dbReference>
<keyword evidence="5" id="KW-1185">Reference proteome</keyword>
<comment type="similarity">
    <text evidence="1">Belongs to the UDP-glycosyltransferase family.</text>
</comment>
<evidence type="ECO:0000256" key="2">
    <source>
        <dbReference type="ARBA" id="ARBA00022676"/>
    </source>
</evidence>
<name>A0A6A3B812_HIBSY</name>
<dbReference type="Proteomes" id="UP000436088">
    <property type="component" value="Unassembled WGS sequence"/>
</dbReference>
<reference evidence="4" key="1">
    <citation type="submission" date="2019-09" db="EMBL/GenBank/DDBJ databases">
        <title>Draft genome information of white flower Hibiscus syriacus.</title>
        <authorList>
            <person name="Kim Y.-M."/>
        </authorList>
    </citation>
    <scope>NUCLEOTIDE SEQUENCE [LARGE SCALE GENOMIC DNA]</scope>
    <source>
        <strain evidence="4">YM2019G1</strain>
    </source>
</reference>
<comment type="caution">
    <text evidence="4">The sequence shown here is derived from an EMBL/GenBank/DDBJ whole genome shotgun (WGS) entry which is preliminary data.</text>
</comment>
<dbReference type="EMBL" id="VEPZ02000914">
    <property type="protein sequence ID" value="KAE8711435.1"/>
    <property type="molecule type" value="Genomic_DNA"/>
</dbReference>
<evidence type="ECO:0000256" key="1">
    <source>
        <dbReference type="ARBA" id="ARBA00009995"/>
    </source>
</evidence>
<dbReference type="SUPFAM" id="SSF53756">
    <property type="entry name" value="UDP-Glycosyltransferase/glycogen phosphorylase"/>
    <property type="match status" value="1"/>
</dbReference>
<keyword evidence="2" id="KW-0328">Glycosyltransferase</keyword>
<dbReference type="Gene3D" id="3.40.50.2000">
    <property type="entry name" value="Glycogen Phosphorylase B"/>
    <property type="match status" value="2"/>
</dbReference>
<accession>A0A6A3B812</accession>
<organism evidence="4 5">
    <name type="scientific">Hibiscus syriacus</name>
    <name type="common">Rose of Sharon</name>
    <dbReference type="NCBI Taxonomy" id="106335"/>
    <lineage>
        <taxon>Eukaryota</taxon>
        <taxon>Viridiplantae</taxon>
        <taxon>Streptophyta</taxon>
        <taxon>Embryophyta</taxon>
        <taxon>Tracheophyta</taxon>
        <taxon>Spermatophyta</taxon>
        <taxon>Magnoliopsida</taxon>
        <taxon>eudicotyledons</taxon>
        <taxon>Gunneridae</taxon>
        <taxon>Pentapetalae</taxon>
        <taxon>rosids</taxon>
        <taxon>malvids</taxon>
        <taxon>Malvales</taxon>
        <taxon>Malvaceae</taxon>
        <taxon>Malvoideae</taxon>
        <taxon>Hibiscus</taxon>
    </lineage>
</organism>
<dbReference type="AlphaFoldDB" id="A0A6A3B812"/>
<keyword evidence="3" id="KW-0808">Transferase</keyword>
<dbReference type="GO" id="GO:0080044">
    <property type="term" value="F:quercetin 7-O-glucosyltransferase activity"/>
    <property type="evidence" value="ECO:0007669"/>
    <property type="project" value="TreeGrafter"/>
</dbReference>
<dbReference type="GO" id="GO:0080043">
    <property type="term" value="F:quercetin 3-O-glucosyltransferase activity"/>
    <property type="evidence" value="ECO:0007669"/>
    <property type="project" value="TreeGrafter"/>
</dbReference>
<dbReference type="PANTHER" id="PTHR11926">
    <property type="entry name" value="GLUCOSYL/GLUCURONOSYL TRANSFERASES"/>
    <property type="match status" value="1"/>
</dbReference>
<dbReference type="PANTHER" id="PTHR11926:SF1047">
    <property type="entry name" value="UDP-GLUCOSE IRIDOID GLUCOSYLTRANSFERASE-LIKE ISOFORM X1"/>
    <property type="match status" value="1"/>
</dbReference>
<gene>
    <name evidence="4" type="ORF">F3Y22_tig00110293pilonHSYRG00033</name>
</gene>
<evidence type="ECO:0000313" key="4">
    <source>
        <dbReference type="EMBL" id="KAE8711435.1"/>
    </source>
</evidence>
<evidence type="ECO:0000313" key="5">
    <source>
        <dbReference type="Proteomes" id="UP000436088"/>
    </source>
</evidence>